<gene>
    <name evidence="13" type="ORF">cyc_03115</name>
</gene>
<evidence type="ECO:0000256" key="1">
    <source>
        <dbReference type="ARBA" id="ARBA00022670"/>
    </source>
</evidence>
<proteinExistence type="inferred from homology"/>
<feature type="region of interest" description="Disordered" evidence="10">
    <location>
        <begin position="916"/>
        <end position="963"/>
    </location>
</feature>
<dbReference type="InParanoid" id="A0A1D3CZ41"/>
<feature type="active site" evidence="7">
    <location>
        <position position="822"/>
    </location>
</feature>
<dbReference type="Gene3D" id="3.30.230.10">
    <property type="match status" value="1"/>
</dbReference>
<keyword evidence="3 7" id="KW-0378">Hydrolase</keyword>
<feature type="compositionally biased region" description="Low complexity" evidence="10">
    <location>
        <begin position="217"/>
        <end position="228"/>
    </location>
</feature>
<organism evidence="13 14">
    <name type="scientific">Cyclospora cayetanensis</name>
    <dbReference type="NCBI Taxonomy" id="88456"/>
    <lineage>
        <taxon>Eukaryota</taxon>
        <taxon>Sar</taxon>
        <taxon>Alveolata</taxon>
        <taxon>Apicomplexa</taxon>
        <taxon>Conoidasida</taxon>
        <taxon>Coccidia</taxon>
        <taxon>Eucoccidiorida</taxon>
        <taxon>Eimeriorina</taxon>
        <taxon>Eimeriidae</taxon>
        <taxon>Cyclospora</taxon>
    </lineage>
</organism>
<dbReference type="InterPro" id="IPR027065">
    <property type="entry name" value="Lon_Prtase"/>
</dbReference>
<dbReference type="SMART" id="SM00464">
    <property type="entry name" value="LON"/>
    <property type="match status" value="1"/>
</dbReference>
<comment type="similarity">
    <text evidence="7 8">Belongs to the peptidase S16 family.</text>
</comment>
<evidence type="ECO:0000259" key="11">
    <source>
        <dbReference type="PROSITE" id="PS51786"/>
    </source>
</evidence>
<dbReference type="InterPro" id="IPR004815">
    <property type="entry name" value="Lon_bac/euk-typ"/>
</dbReference>
<keyword evidence="4 7" id="KW-0720">Serine protease</keyword>
<feature type="domain" description="Lon N-terminal" evidence="12">
    <location>
        <begin position="34"/>
        <end position="347"/>
    </location>
</feature>
<dbReference type="InterPro" id="IPR020568">
    <property type="entry name" value="Ribosomal_Su5_D2-typ_SF"/>
</dbReference>
<dbReference type="InterPro" id="IPR054594">
    <property type="entry name" value="Lon_lid"/>
</dbReference>
<dbReference type="GO" id="GO:0004252">
    <property type="term" value="F:serine-type endopeptidase activity"/>
    <property type="evidence" value="ECO:0007669"/>
    <property type="project" value="UniProtKB-UniRule"/>
</dbReference>
<evidence type="ECO:0000256" key="8">
    <source>
        <dbReference type="RuleBase" id="RU000591"/>
    </source>
</evidence>
<dbReference type="VEuPathDB" id="ToxoDB:cyc_03115"/>
<dbReference type="GO" id="GO:0004176">
    <property type="term" value="F:ATP-dependent peptidase activity"/>
    <property type="evidence" value="ECO:0007669"/>
    <property type="project" value="UniProtKB-UniRule"/>
</dbReference>
<evidence type="ECO:0000256" key="10">
    <source>
        <dbReference type="SAM" id="MobiDB-lite"/>
    </source>
</evidence>
<dbReference type="Gene3D" id="1.20.58.1480">
    <property type="match status" value="1"/>
</dbReference>
<dbReference type="PROSITE" id="PS01046">
    <property type="entry name" value="LON_SER"/>
    <property type="match status" value="1"/>
</dbReference>
<feature type="active site" evidence="7">
    <location>
        <position position="865"/>
    </location>
</feature>
<dbReference type="GO" id="GO:0005759">
    <property type="term" value="C:mitochondrial matrix"/>
    <property type="evidence" value="ECO:0007669"/>
    <property type="project" value="TreeGrafter"/>
</dbReference>
<dbReference type="Gene3D" id="3.40.50.300">
    <property type="entry name" value="P-loop containing nucleotide triphosphate hydrolases"/>
    <property type="match status" value="1"/>
</dbReference>
<dbReference type="EC" id="3.4.21.-" evidence="9"/>
<dbReference type="GO" id="GO:0016887">
    <property type="term" value="F:ATP hydrolysis activity"/>
    <property type="evidence" value="ECO:0007669"/>
    <property type="project" value="InterPro"/>
</dbReference>
<evidence type="ECO:0000259" key="12">
    <source>
        <dbReference type="PROSITE" id="PS51787"/>
    </source>
</evidence>
<dbReference type="InterPro" id="IPR014721">
    <property type="entry name" value="Ribsml_uS5_D2-typ_fold_subgr"/>
</dbReference>
<dbReference type="PANTHER" id="PTHR43718">
    <property type="entry name" value="LON PROTEASE"/>
    <property type="match status" value="1"/>
</dbReference>
<dbReference type="InterPro" id="IPR027417">
    <property type="entry name" value="P-loop_NTPase"/>
</dbReference>
<evidence type="ECO:0000256" key="6">
    <source>
        <dbReference type="ARBA" id="ARBA00050665"/>
    </source>
</evidence>
<dbReference type="SUPFAM" id="SSF54211">
    <property type="entry name" value="Ribosomal protein S5 domain 2-like"/>
    <property type="match status" value="1"/>
</dbReference>
<dbReference type="GO" id="GO:0007005">
    <property type="term" value="P:mitochondrion organization"/>
    <property type="evidence" value="ECO:0007669"/>
    <property type="project" value="TreeGrafter"/>
</dbReference>
<evidence type="ECO:0000256" key="9">
    <source>
        <dbReference type="RuleBase" id="RU000592"/>
    </source>
</evidence>
<dbReference type="SMART" id="SM00382">
    <property type="entry name" value="AAA"/>
    <property type="match status" value="1"/>
</dbReference>
<dbReference type="SUPFAM" id="SSF52540">
    <property type="entry name" value="P-loop containing nucleoside triphosphate hydrolases"/>
    <property type="match status" value="1"/>
</dbReference>
<keyword evidence="14" id="KW-1185">Reference proteome</keyword>
<feature type="domain" description="Lon proteolytic" evidence="11">
    <location>
        <begin position="719"/>
        <end position="906"/>
    </location>
</feature>
<dbReference type="GO" id="GO:0005524">
    <property type="term" value="F:ATP binding"/>
    <property type="evidence" value="ECO:0007669"/>
    <property type="project" value="UniProtKB-KW"/>
</dbReference>
<dbReference type="Proteomes" id="UP000095192">
    <property type="component" value="Unassembled WGS sequence"/>
</dbReference>
<dbReference type="InterPro" id="IPR008268">
    <property type="entry name" value="Peptidase_S16_AS"/>
</dbReference>
<keyword evidence="2 8" id="KW-0547">Nucleotide-binding</keyword>
<protein>
    <recommendedName>
        <fullName evidence="9">Lon protease homolog</fullName>
        <ecNumber evidence="9">3.4.21.-</ecNumber>
    </recommendedName>
</protein>
<dbReference type="EMBL" id="JROU02001456">
    <property type="protein sequence ID" value="OEH76449.1"/>
    <property type="molecule type" value="Genomic_DNA"/>
</dbReference>
<dbReference type="Gene3D" id="1.10.8.60">
    <property type="match status" value="1"/>
</dbReference>
<dbReference type="NCBIfam" id="TIGR00763">
    <property type="entry name" value="lon"/>
    <property type="match status" value="1"/>
</dbReference>
<dbReference type="Pfam" id="PF05362">
    <property type="entry name" value="Lon_C"/>
    <property type="match status" value="1"/>
</dbReference>
<dbReference type="GO" id="GO:0006515">
    <property type="term" value="P:protein quality control for misfolded or incompletely synthesized proteins"/>
    <property type="evidence" value="ECO:0007669"/>
    <property type="project" value="TreeGrafter"/>
</dbReference>
<accession>A0A1D3CZ41</accession>
<dbReference type="VEuPathDB" id="ToxoDB:LOC34619865"/>
<comment type="catalytic activity">
    <reaction evidence="6">
        <text>Hydrolysis of proteins in presence of ATP.</text>
        <dbReference type="EC" id="3.4.21.53"/>
    </reaction>
</comment>
<dbReference type="AlphaFoldDB" id="A0A1D3CZ41"/>
<dbReference type="CDD" id="cd19500">
    <property type="entry name" value="RecA-like_Lon"/>
    <property type="match status" value="1"/>
</dbReference>
<name>A0A1D3CZ41_9EIME</name>
<dbReference type="Gene3D" id="1.20.5.5270">
    <property type="match status" value="1"/>
</dbReference>
<dbReference type="GO" id="GO:0051131">
    <property type="term" value="P:chaperone-mediated protein complex assembly"/>
    <property type="evidence" value="ECO:0007669"/>
    <property type="project" value="TreeGrafter"/>
</dbReference>
<dbReference type="GO" id="GO:0003697">
    <property type="term" value="F:single-stranded DNA binding"/>
    <property type="evidence" value="ECO:0007669"/>
    <property type="project" value="TreeGrafter"/>
</dbReference>
<dbReference type="Pfam" id="PF02190">
    <property type="entry name" value="LON_substr_bdg"/>
    <property type="match status" value="1"/>
</dbReference>
<dbReference type="PROSITE" id="PS51787">
    <property type="entry name" value="LON_N"/>
    <property type="match status" value="1"/>
</dbReference>
<evidence type="ECO:0000313" key="14">
    <source>
        <dbReference type="Proteomes" id="UP000095192"/>
    </source>
</evidence>
<reference evidence="13 14" key="1">
    <citation type="journal article" date="2016" name="BMC Genomics">
        <title>Comparative genomics reveals Cyclospora cayetanensis possesses coccidia-like metabolism and invasion components but unique surface antigens.</title>
        <authorList>
            <person name="Liu S."/>
            <person name="Wang L."/>
            <person name="Zheng H."/>
            <person name="Xu Z."/>
            <person name="Roellig D.M."/>
            <person name="Li N."/>
            <person name="Frace M.A."/>
            <person name="Tang K."/>
            <person name="Arrowood M.J."/>
            <person name="Moss D.M."/>
            <person name="Zhang L."/>
            <person name="Feng Y."/>
            <person name="Xiao L."/>
        </authorList>
    </citation>
    <scope>NUCLEOTIDE SEQUENCE [LARGE SCALE GENOMIC DNA]</scope>
    <source>
        <strain evidence="13 14">CHN_HEN01</strain>
    </source>
</reference>
<dbReference type="Pfam" id="PF22667">
    <property type="entry name" value="Lon_lid"/>
    <property type="match status" value="1"/>
</dbReference>
<evidence type="ECO:0000256" key="4">
    <source>
        <dbReference type="ARBA" id="ARBA00022825"/>
    </source>
</evidence>
<comment type="caution">
    <text evidence="13">The sequence shown here is derived from an EMBL/GenBank/DDBJ whole genome shotgun (WGS) entry which is preliminary data.</text>
</comment>
<dbReference type="InterPro" id="IPR003111">
    <property type="entry name" value="Lon_prtase_N"/>
</dbReference>
<dbReference type="Pfam" id="PF00004">
    <property type="entry name" value="AAA"/>
    <property type="match status" value="1"/>
</dbReference>
<dbReference type="InterPro" id="IPR003959">
    <property type="entry name" value="ATPase_AAA_core"/>
</dbReference>
<dbReference type="InterPro" id="IPR008269">
    <property type="entry name" value="Lon_proteolytic"/>
</dbReference>
<evidence type="ECO:0000313" key="13">
    <source>
        <dbReference type="EMBL" id="OEH76449.1"/>
    </source>
</evidence>
<evidence type="ECO:0000256" key="2">
    <source>
        <dbReference type="ARBA" id="ARBA00022741"/>
    </source>
</evidence>
<evidence type="ECO:0000256" key="7">
    <source>
        <dbReference type="PROSITE-ProRule" id="PRU01122"/>
    </source>
</evidence>
<dbReference type="InterPro" id="IPR003593">
    <property type="entry name" value="AAA+_ATPase"/>
</dbReference>
<dbReference type="FunFam" id="3.40.50.300:FF:000021">
    <property type="entry name" value="Lon protease homolog"/>
    <property type="match status" value="1"/>
</dbReference>
<sequence>MALQTLRQAQESLLQPQQAHQIVSAASPPALPSLPAIGLLRRPAFPGFYQLLQIPDQQLFEELVRLKTGGGWRDFVGGFLVKKEPLNEEDLEPGARLREDAGPVSCIDEAHPVGCLLHLLTLAPHPTQRGGQAIVMPYRRIKLVGAAQCSDEPGAASEAAPRSEAAPSAQEDATAVVEMENTQEKPEGAVSTQGGEQEPLPAESEELRQQSADEGTPRGLGSLLPLPTLSGESSRGTTALLYVSVVFPEEAPAVSLSSSGGTPHGGIIKMLHLEILATMKELLKTSYFYKEHFDQVIRFYNLDYPQKLADLVAGMSFAKRDELQAVLAEEDIEKRLMLVLQIAKKDLEFAKLQVHVKAQVEDKMTRVQRKFLLQEQLKLIKKELGYSKDDKESILDAVTSELGKISSLDQASSEFHVSRTYLENLLKLPWGEYSKDCTDIEEAARVLDKDHFGLADVKRRILEFIAVTILKKDSQGKILCFVGPPGVGKTSVGESIARALQRKYYRICLGGMFDVAELRGHRRTYIGALPGKIIQALKVSESMNPLILLDEIDKLGRDFRGDPSSALLEVLDPSQNVSFRDFYLDVPVDLRKVLFVCTANGQDNIPGPLLDRMEIIRIAGYIHEEKIAIAQQYLIPKTAEATGLTDAQVKINPDALNVMVRDYAREAGVRSLSKCIDKLFRRAALSIVRKETEEVSIDENNLTKYVDQPPWSSSRLFEKTQPGIVMGLAWTSMGGAVIFVEAVGRVFSEGANAKSDKPNSKAGAGSLKVTGQLGGVMSESCDIAMTFARSFLHEIDPQNAFLSNGSIHLHVPEGATPKDGPSAGITLASALLSLALNVNPRPDLAMTGELTLTGKVLKVGGIKEKTLIFPKGNQRDFDELPDNVKANLEIHFVEDYQQVFDIAFGGQKAVEAAREEACQRATAAEESPERDPSADSAGAVQSPPSPSTPLAAWQETFELRPPR</sequence>
<evidence type="ECO:0000256" key="5">
    <source>
        <dbReference type="ARBA" id="ARBA00022840"/>
    </source>
</evidence>
<dbReference type="FunCoup" id="A0A1D3CZ41">
    <property type="interactions" value="95"/>
</dbReference>
<feature type="compositionally biased region" description="Low complexity" evidence="10">
    <location>
        <begin position="152"/>
        <end position="169"/>
    </location>
</feature>
<keyword evidence="1 7" id="KW-0645">Protease</keyword>
<dbReference type="PANTHER" id="PTHR43718:SF2">
    <property type="entry name" value="LON PROTEASE HOMOLOG, MITOCHONDRIAL"/>
    <property type="match status" value="1"/>
</dbReference>
<dbReference type="PRINTS" id="PR00830">
    <property type="entry name" value="ENDOLAPTASE"/>
</dbReference>
<keyword evidence="5 8" id="KW-0067">ATP-binding</keyword>
<dbReference type="PROSITE" id="PS51786">
    <property type="entry name" value="LON_PROTEOLYTIC"/>
    <property type="match status" value="1"/>
</dbReference>
<evidence type="ECO:0000256" key="3">
    <source>
        <dbReference type="ARBA" id="ARBA00022801"/>
    </source>
</evidence>
<feature type="region of interest" description="Disordered" evidence="10">
    <location>
        <begin position="152"/>
        <end position="228"/>
    </location>
</feature>